<comment type="caution">
    <text evidence="2">The sequence shown here is derived from an EMBL/GenBank/DDBJ whole genome shotgun (WGS) entry which is preliminary data.</text>
</comment>
<evidence type="ECO:0000256" key="1">
    <source>
        <dbReference type="SAM" id="Phobius"/>
    </source>
</evidence>
<dbReference type="Gene3D" id="1.10.472.10">
    <property type="entry name" value="Cyclin-like"/>
    <property type="match status" value="1"/>
</dbReference>
<proteinExistence type="predicted"/>
<sequence length="136" mass="16322">MLSCLLWTHEIRPVKTTNTAIMIFHRYCAKKKELTKQGNIHVSSDLCLYLCNILQCTCMYIYGIVFFFFLYFFTLLFACKIEETPRRIRDVMNTTYRLQFPEKPIPIPMTQVFLKKKKTIKERGYKNKKKKKKEMA</sequence>
<dbReference type="EMBL" id="ASPP01025860">
    <property type="protein sequence ID" value="ETO07692.1"/>
    <property type="molecule type" value="Genomic_DNA"/>
</dbReference>
<keyword evidence="1" id="KW-0812">Transmembrane</keyword>
<evidence type="ECO:0000313" key="2">
    <source>
        <dbReference type="EMBL" id="ETO07692.1"/>
    </source>
</evidence>
<name>X6M2N7_RETFI</name>
<organism evidence="2 3">
    <name type="scientific">Reticulomyxa filosa</name>
    <dbReference type="NCBI Taxonomy" id="46433"/>
    <lineage>
        <taxon>Eukaryota</taxon>
        <taxon>Sar</taxon>
        <taxon>Rhizaria</taxon>
        <taxon>Retaria</taxon>
        <taxon>Foraminifera</taxon>
        <taxon>Monothalamids</taxon>
        <taxon>Reticulomyxidae</taxon>
        <taxon>Reticulomyxa</taxon>
    </lineage>
</organism>
<dbReference type="InterPro" id="IPR036915">
    <property type="entry name" value="Cyclin-like_sf"/>
</dbReference>
<protein>
    <submittedName>
        <fullName evidence="2">Uncharacterized protein</fullName>
    </submittedName>
</protein>
<keyword evidence="1" id="KW-0472">Membrane</keyword>
<accession>X6M2N7</accession>
<evidence type="ECO:0000313" key="3">
    <source>
        <dbReference type="Proteomes" id="UP000023152"/>
    </source>
</evidence>
<keyword evidence="3" id="KW-1185">Reference proteome</keyword>
<keyword evidence="1" id="KW-1133">Transmembrane helix</keyword>
<dbReference type="SUPFAM" id="SSF47954">
    <property type="entry name" value="Cyclin-like"/>
    <property type="match status" value="1"/>
</dbReference>
<gene>
    <name evidence="2" type="ORF">RFI_29697</name>
</gene>
<feature type="transmembrane region" description="Helical" evidence="1">
    <location>
        <begin position="59"/>
        <end position="79"/>
    </location>
</feature>
<dbReference type="OrthoDB" id="10264655at2759"/>
<dbReference type="Proteomes" id="UP000023152">
    <property type="component" value="Unassembled WGS sequence"/>
</dbReference>
<reference evidence="2 3" key="1">
    <citation type="journal article" date="2013" name="Curr. Biol.">
        <title>The Genome of the Foraminiferan Reticulomyxa filosa.</title>
        <authorList>
            <person name="Glockner G."/>
            <person name="Hulsmann N."/>
            <person name="Schleicher M."/>
            <person name="Noegel A.A."/>
            <person name="Eichinger L."/>
            <person name="Gallinger C."/>
            <person name="Pawlowski J."/>
            <person name="Sierra R."/>
            <person name="Euteneuer U."/>
            <person name="Pillet L."/>
            <person name="Moustafa A."/>
            <person name="Platzer M."/>
            <person name="Groth M."/>
            <person name="Szafranski K."/>
            <person name="Schliwa M."/>
        </authorList>
    </citation>
    <scope>NUCLEOTIDE SEQUENCE [LARGE SCALE GENOMIC DNA]</scope>
</reference>
<dbReference type="AlphaFoldDB" id="X6M2N7"/>